<dbReference type="Gene3D" id="2.30.29.30">
    <property type="entry name" value="Pleckstrin-homology domain (PH domain)/Phosphotyrosine-binding domain (PTB)"/>
    <property type="match status" value="1"/>
</dbReference>
<sequence length="564" mass="63418">MEVLSGILTVKQPAVIKHRAYEKHWCTLFYGVKSLSPRIDIYDRDPRAGNANVSCKKTIYLESALWKKIDTLEPAFSFEVKNGKQYIFYCNSVGERQEWLLSLCCVSDGLFDTKHVVGVSNDGNISRSSVAADGDSVVINNSVYGGASEVQDFFVLADQTDGCLKLRWKGVFKLSIGKGSVKLSDLSSGACVVQWQITELRNYGNSSQTVSVHAGSRSSTGEGRFIFRTTESSKIVGCIDREAEVIQMNNQQNAHFSPNDNKVPTLMNPSKLKTSGYVNVNTNPSSTAVPVAVGHNNNFIGQFDNTVENRTSSNSDQRVQVKPTLSNSSSNSTNQKPNKKEQKRLKEEQKRIEKQVKEEQKQREKEEKRAQKERERKRKEFEKQQKKETRHSRRKASHADDPYSEPTDTSLQRHRVLQIPAEDEYAEAGDFPRPSEPKQQIEEKTYLAPWENTPLIPSASQPEERNNVDDIYAAPVKKKITKTKAQSEDSLNMGKDDFFSSEPPPDLVRPTWDREGSSDDMASLYAQTNEVSKVTATDYGHIYGLGSASAEFVPKKENENIYDL</sequence>
<proteinExistence type="predicted"/>
<dbReference type="InterPro" id="IPR011993">
    <property type="entry name" value="PH-like_dom_sf"/>
</dbReference>
<dbReference type="InterPro" id="IPR002404">
    <property type="entry name" value="IRS_PTB"/>
</dbReference>
<dbReference type="SMART" id="SM01244">
    <property type="entry name" value="IRS"/>
    <property type="match status" value="1"/>
</dbReference>
<comment type="caution">
    <text evidence="4">The sequence shown here is derived from an EMBL/GenBank/DDBJ whole genome shotgun (WGS) entry which is preliminary data.</text>
</comment>
<keyword evidence="5" id="KW-1185">Reference proteome</keyword>
<organism evidence="4 5">
    <name type="scientific">Elysia crispata</name>
    <name type="common">lettuce slug</name>
    <dbReference type="NCBI Taxonomy" id="231223"/>
    <lineage>
        <taxon>Eukaryota</taxon>
        <taxon>Metazoa</taxon>
        <taxon>Spiralia</taxon>
        <taxon>Lophotrochozoa</taxon>
        <taxon>Mollusca</taxon>
        <taxon>Gastropoda</taxon>
        <taxon>Heterobranchia</taxon>
        <taxon>Euthyneura</taxon>
        <taxon>Panpulmonata</taxon>
        <taxon>Sacoglossa</taxon>
        <taxon>Placobranchoidea</taxon>
        <taxon>Plakobranchidae</taxon>
        <taxon>Elysia</taxon>
    </lineage>
</organism>
<evidence type="ECO:0008006" key="6">
    <source>
        <dbReference type="Google" id="ProtNLM"/>
    </source>
</evidence>
<protein>
    <recommendedName>
        <fullName evidence="6">PH domain-containing protein</fullName>
    </recommendedName>
</protein>
<accession>A0AAE1AIL4</accession>
<dbReference type="SUPFAM" id="SSF50729">
    <property type="entry name" value="PH domain-like"/>
    <property type="match status" value="2"/>
</dbReference>
<dbReference type="SMART" id="SM00233">
    <property type="entry name" value="PH"/>
    <property type="match status" value="1"/>
</dbReference>
<dbReference type="PROSITE" id="PS51064">
    <property type="entry name" value="IRS_PTB"/>
    <property type="match status" value="1"/>
</dbReference>
<dbReference type="Pfam" id="PF00169">
    <property type="entry name" value="PH"/>
    <property type="match status" value="1"/>
</dbReference>
<dbReference type="Proteomes" id="UP001283361">
    <property type="component" value="Unassembled WGS sequence"/>
</dbReference>
<dbReference type="GO" id="GO:0005737">
    <property type="term" value="C:cytoplasm"/>
    <property type="evidence" value="ECO:0007669"/>
    <property type="project" value="TreeGrafter"/>
</dbReference>
<evidence type="ECO:0000256" key="1">
    <source>
        <dbReference type="SAM" id="MobiDB-lite"/>
    </source>
</evidence>
<feature type="compositionally biased region" description="Basic and acidic residues" evidence="1">
    <location>
        <begin position="433"/>
        <end position="445"/>
    </location>
</feature>
<feature type="domain" description="IRS-type PTB" evidence="3">
    <location>
        <begin position="149"/>
        <end position="253"/>
    </location>
</feature>
<dbReference type="InterPro" id="IPR050996">
    <property type="entry name" value="Docking_Protein_DOK"/>
</dbReference>
<dbReference type="PROSITE" id="PS50003">
    <property type="entry name" value="PH_DOMAIN"/>
    <property type="match status" value="1"/>
</dbReference>
<feature type="domain" description="PH" evidence="2">
    <location>
        <begin position="1"/>
        <end position="108"/>
    </location>
</feature>
<evidence type="ECO:0000259" key="2">
    <source>
        <dbReference type="PROSITE" id="PS50003"/>
    </source>
</evidence>
<evidence type="ECO:0000313" key="4">
    <source>
        <dbReference type="EMBL" id="KAK3788328.1"/>
    </source>
</evidence>
<dbReference type="AlphaFoldDB" id="A0AAE1AIL4"/>
<name>A0AAE1AIL4_9GAST</name>
<feature type="region of interest" description="Disordered" evidence="1">
    <location>
        <begin position="481"/>
        <end position="516"/>
    </location>
</feature>
<dbReference type="InterPro" id="IPR001849">
    <property type="entry name" value="PH_domain"/>
</dbReference>
<evidence type="ECO:0000313" key="5">
    <source>
        <dbReference type="Proteomes" id="UP001283361"/>
    </source>
</evidence>
<feature type="compositionally biased region" description="Basic and acidic residues" evidence="1">
    <location>
        <begin position="338"/>
        <end position="387"/>
    </location>
</feature>
<feature type="compositionally biased region" description="Low complexity" evidence="1">
    <location>
        <begin position="322"/>
        <end position="336"/>
    </location>
</feature>
<dbReference type="GO" id="GO:0007169">
    <property type="term" value="P:cell surface receptor protein tyrosine kinase signaling pathway"/>
    <property type="evidence" value="ECO:0007669"/>
    <property type="project" value="TreeGrafter"/>
</dbReference>
<feature type="region of interest" description="Disordered" evidence="1">
    <location>
        <begin position="306"/>
        <end position="466"/>
    </location>
</feature>
<dbReference type="PANTHER" id="PTHR21258">
    <property type="entry name" value="DOCKING PROTEIN RELATED"/>
    <property type="match status" value="1"/>
</dbReference>
<evidence type="ECO:0000259" key="3">
    <source>
        <dbReference type="PROSITE" id="PS51064"/>
    </source>
</evidence>
<feature type="compositionally biased region" description="Polar residues" evidence="1">
    <location>
        <begin position="306"/>
        <end position="318"/>
    </location>
</feature>
<reference evidence="4" key="1">
    <citation type="journal article" date="2023" name="G3 (Bethesda)">
        <title>A reference genome for the long-term kleptoplast-retaining sea slug Elysia crispata morphotype clarki.</title>
        <authorList>
            <person name="Eastman K.E."/>
            <person name="Pendleton A.L."/>
            <person name="Shaikh M.A."/>
            <person name="Suttiyut T."/>
            <person name="Ogas R."/>
            <person name="Tomko P."/>
            <person name="Gavelis G."/>
            <person name="Widhalm J.R."/>
            <person name="Wisecaver J.H."/>
        </authorList>
    </citation>
    <scope>NUCLEOTIDE SEQUENCE</scope>
    <source>
        <strain evidence="4">ECLA1</strain>
    </source>
</reference>
<dbReference type="PANTHER" id="PTHR21258:SF62">
    <property type="entry name" value="INSULIN RECEPTOR SUBSTRATE 1"/>
    <property type="match status" value="1"/>
</dbReference>
<gene>
    <name evidence="4" type="ORF">RRG08_025059</name>
</gene>
<dbReference type="Pfam" id="PF02174">
    <property type="entry name" value="IRS"/>
    <property type="match status" value="1"/>
</dbReference>
<dbReference type="EMBL" id="JAWDGP010001769">
    <property type="protein sequence ID" value="KAK3788328.1"/>
    <property type="molecule type" value="Genomic_DNA"/>
</dbReference>